<organism evidence="3 4">
    <name type="scientific">Vanrija pseudolonga</name>
    <dbReference type="NCBI Taxonomy" id="143232"/>
    <lineage>
        <taxon>Eukaryota</taxon>
        <taxon>Fungi</taxon>
        <taxon>Dikarya</taxon>
        <taxon>Basidiomycota</taxon>
        <taxon>Agaricomycotina</taxon>
        <taxon>Tremellomycetes</taxon>
        <taxon>Trichosporonales</taxon>
        <taxon>Trichosporonaceae</taxon>
        <taxon>Vanrija</taxon>
    </lineage>
</organism>
<sequence>MHTALGLSTFVLSARAFSPGCGDECTPFWALSCPSNDPTCLSTYCSSNSYDLYETCLACWQANPDPNVVTTQTSLIYQYICNLVYQCSLRKVTIAGPAPSNIGCAAPGWNGAASHGITPWTGSGAPLVSSTAGTDSGVAVTSTPDTGTGAATASSTAGAGTSAGTAASMVATGTGVAAASSTGTGAAVVSSSSAAGTSAAPSASVSKNSKAFYP</sequence>
<dbReference type="AlphaFoldDB" id="A0AAF0YAE1"/>
<name>A0AAF0YAE1_9TREE</name>
<accession>A0AAF0YAE1</accession>
<feature type="signal peptide" evidence="2">
    <location>
        <begin position="1"/>
        <end position="16"/>
    </location>
</feature>
<dbReference type="GeneID" id="87809700"/>
<evidence type="ECO:0000256" key="2">
    <source>
        <dbReference type="SAM" id="SignalP"/>
    </source>
</evidence>
<evidence type="ECO:0000313" key="4">
    <source>
        <dbReference type="Proteomes" id="UP000827549"/>
    </source>
</evidence>
<keyword evidence="4" id="KW-1185">Reference proteome</keyword>
<feature type="region of interest" description="Disordered" evidence="1">
    <location>
        <begin position="134"/>
        <end position="161"/>
    </location>
</feature>
<reference evidence="3" key="1">
    <citation type="submission" date="2023-10" db="EMBL/GenBank/DDBJ databases">
        <authorList>
            <person name="Noh H."/>
        </authorList>
    </citation>
    <scope>NUCLEOTIDE SEQUENCE</scope>
    <source>
        <strain evidence="3">DUCC4014</strain>
    </source>
</reference>
<dbReference type="EMBL" id="CP086717">
    <property type="protein sequence ID" value="WOO83000.1"/>
    <property type="molecule type" value="Genomic_DNA"/>
</dbReference>
<keyword evidence="2" id="KW-0732">Signal</keyword>
<evidence type="ECO:0000313" key="3">
    <source>
        <dbReference type="EMBL" id="WOO83000.1"/>
    </source>
</evidence>
<feature type="compositionally biased region" description="Low complexity" evidence="1">
    <location>
        <begin position="141"/>
        <end position="161"/>
    </location>
</feature>
<evidence type="ECO:0008006" key="5">
    <source>
        <dbReference type="Google" id="ProtNLM"/>
    </source>
</evidence>
<gene>
    <name evidence="3" type="ORF">LOC62_04G006478</name>
</gene>
<feature type="chain" id="PRO_5042241778" description="Extracellular membrane protein CFEM domain-containing protein" evidence="2">
    <location>
        <begin position="17"/>
        <end position="214"/>
    </location>
</feature>
<protein>
    <recommendedName>
        <fullName evidence="5">Extracellular membrane protein CFEM domain-containing protein</fullName>
    </recommendedName>
</protein>
<proteinExistence type="predicted"/>
<dbReference type="Proteomes" id="UP000827549">
    <property type="component" value="Chromosome 4"/>
</dbReference>
<feature type="compositionally biased region" description="Low complexity" evidence="1">
    <location>
        <begin position="190"/>
        <end position="206"/>
    </location>
</feature>
<feature type="region of interest" description="Disordered" evidence="1">
    <location>
        <begin position="190"/>
        <end position="214"/>
    </location>
</feature>
<evidence type="ECO:0000256" key="1">
    <source>
        <dbReference type="SAM" id="MobiDB-lite"/>
    </source>
</evidence>
<dbReference type="RefSeq" id="XP_062629032.1">
    <property type="nucleotide sequence ID" value="XM_062773048.1"/>
</dbReference>